<reference evidence="2 3" key="2">
    <citation type="submission" date="2018-11" db="EMBL/GenBank/DDBJ databases">
        <authorList>
            <consortium name="Pathogen Informatics"/>
        </authorList>
    </citation>
    <scope>NUCLEOTIDE SEQUENCE [LARGE SCALE GENOMIC DNA]</scope>
</reference>
<dbReference type="EMBL" id="UYRT01095247">
    <property type="protein sequence ID" value="VDN40134.1"/>
    <property type="molecule type" value="Genomic_DNA"/>
</dbReference>
<keyword evidence="3" id="KW-1185">Reference proteome</keyword>
<organism evidence="4">
    <name type="scientific">Gongylonema pulchrum</name>
    <dbReference type="NCBI Taxonomy" id="637853"/>
    <lineage>
        <taxon>Eukaryota</taxon>
        <taxon>Metazoa</taxon>
        <taxon>Ecdysozoa</taxon>
        <taxon>Nematoda</taxon>
        <taxon>Chromadorea</taxon>
        <taxon>Rhabditida</taxon>
        <taxon>Spirurina</taxon>
        <taxon>Spiruromorpha</taxon>
        <taxon>Spiruroidea</taxon>
        <taxon>Gongylonematidae</taxon>
        <taxon>Gongylonema</taxon>
    </lineage>
</organism>
<evidence type="ECO:0000256" key="1">
    <source>
        <dbReference type="SAM" id="Coils"/>
    </source>
</evidence>
<protein>
    <submittedName>
        <fullName evidence="2 4">Uncharacterized protein</fullName>
    </submittedName>
</protein>
<evidence type="ECO:0000313" key="4">
    <source>
        <dbReference type="WBParaSite" id="GPUH_0002253301-mRNA-1"/>
    </source>
</evidence>
<dbReference type="OrthoDB" id="6262491at2759"/>
<keyword evidence="1" id="KW-0175">Coiled coil</keyword>
<evidence type="ECO:0000313" key="2">
    <source>
        <dbReference type="EMBL" id="VDN40134.1"/>
    </source>
</evidence>
<evidence type="ECO:0000313" key="3">
    <source>
        <dbReference type="Proteomes" id="UP000271098"/>
    </source>
</evidence>
<dbReference type="Proteomes" id="UP000271098">
    <property type="component" value="Unassembled WGS sequence"/>
</dbReference>
<name>A0A183ENG5_9BILA</name>
<dbReference type="AlphaFoldDB" id="A0A183ENG5"/>
<accession>A0A183ENG5</accession>
<proteinExistence type="predicted"/>
<sequence length="165" mass="18674">MESSAPSGSSFRDIIVERLERRNRIYGQFEAIFTSSKKQLLLLTDCELADYVANLARAARAHPSSSSIMEGADDRAAKLEAKLADLYRKKEQNDQQLIEANNRLRDMTKELNAITIVLVFFAFSKSYNLRREFINPRLLGRPLCMQLNSGPRMISDCEYNCSGSG</sequence>
<gene>
    <name evidence="2" type="ORF">GPUH_LOCUS22505</name>
</gene>
<reference evidence="4" key="1">
    <citation type="submission" date="2016-06" db="UniProtKB">
        <authorList>
            <consortium name="WormBaseParasite"/>
        </authorList>
    </citation>
    <scope>IDENTIFICATION</scope>
</reference>
<dbReference type="WBParaSite" id="GPUH_0002253301-mRNA-1">
    <property type="protein sequence ID" value="GPUH_0002253301-mRNA-1"/>
    <property type="gene ID" value="GPUH_0002253301"/>
</dbReference>
<feature type="coiled-coil region" evidence="1">
    <location>
        <begin position="69"/>
        <end position="110"/>
    </location>
</feature>